<dbReference type="InterPro" id="IPR041715">
    <property type="entry name" value="HisRS-like_core"/>
</dbReference>
<dbReference type="InterPro" id="IPR015807">
    <property type="entry name" value="His-tRNA-ligase"/>
</dbReference>
<feature type="domain" description="Aminoacyl-transfer RNA synthetases class-II family profile" evidence="11">
    <location>
        <begin position="7"/>
        <end position="325"/>
    </location>
</feature>
<feature type="binding site" evidence="10">
    <location>
        <begin position="80"/>
        <end position="82"/>
    </location>
    <ligand>
        <name>L-histidine</name>
        <dbReference type="ChEBI" id="CHEBI:57595"/>
    </ligand>
</feature>
<keyword evidence="3 9" id="KW-0436">Ligase</keyword>
<evidence type="ECO:0000256" key="3">
    <source>
        <dbReference type="ARBA" id="ARBA00022598"/>
    </source>
</evidence>
<evidence type="ECO:0000256" key="7">
    <source>
        <dbReference type="ARBA" id="ARBA00023146"/>
    </source>
</evidence>
<dbReference type="Pfam" id="PF03129">
    <property type="entry name" value="HGTP_anticodon"/>
    <property type="match status" value="1"/>
</dbReference>
<dbReference type="Pfam" id="PF13393">
    <property type="entry name" value="tRNA-synt_His"/>
    <property type="match status" value="1"/>
</dbReference>
<evidence type="ECO:0000256" key="5">
    <source>
        <dbReference type="ARBA" id="ARBA00022840"/>
    </source>
</evidence>
<feature type="binding site" evidence="10">
    <location>
        <position position="258"/>
    </location>
    <ligand>
        <name>L-histidine</name>
        <dbReference type="ChEBI" id="CHEBI:57595"/>
    </ligand>
</feature>
<keyword evidence="7 9" id="KW-0030">Aminoacyl-tRNA synthetase</keyword>
<name>A0A1S6INS2_9LACT</name>
<dbReference type="NCBIfam" id="TIGR00442">
    <property type="entry name" value="hisS"/>
    <property type="match status" value="1"/>
</dbReference>
<feature type="binding site" evidence="10">
    <location>
        <begin position="262"/>
        <end position="263"/>
    </location>
    <ligand>
        <name>L-histidine</name>
        <dbReference type="ChEBI" id="CHEBI:57595"/>
    </ligand>
</feature>
<keyword evidence="2 9" id="KW-0963">Cytoplasm</keyword>
<dbReference type="PANTHER" id="PTHR43707">
    <property type="entry name" value="HISTIDYL-TRNA SYNTHETASE"/>
    <property type="match status" value="1"/>
</dbReference>
<dbReference type="InterPro" id="IPR045864">
    <property type="entry name" value="aa-tRNA-synth_II/BPL/LPL"/>
</dbReference>
<dbReference type="GO" id="GO:0006427">
    <property type="term" value="P:histidyl-tRNA aminoacylation"/>
    <property type="evidence" value="ECO:0007669"/>
    <property type="project" value="UniProtKB-UniRule"/>
</dbReference>
<dbReference type="RefSeq" id="WP_062469996.1">
    <property type="nucleotide sequence ID" value="NZ_BBYN01000016.1"/>
</dbReference>
<evidence type="ECO:0000256" key="4">
    <source>
        <dbReference type="ARBA" id="ARBA00022741"/>
    </source>
</evidence>
<dbReference type="PROSITE" id="PS50862">
    <property type="entry name" value="AA_TRNA_LIGASE_II"/>
    <property type="match status" value="1"/>
</dbReference>
<dbReference type="HAMAP" id="MF_00127">
    <property type="entry name" value="His_tRNA_synth"/>
    <property type="match status" value="1"/>
</dbReference>
<reference evidence="12 13" key="1">
    <citation type="journal article" date="2014" name="Int. J. Syst. Evol. Microbiol.">
        <title>Jeotgalibaca dankookensis gen. nov., sp. nov., a member of the family Carnobacteriaceae, isolated from seujeot (Korean traditional food).</title>
        <authorList>
            <person name="Lee D.G."/>
            <person name="Trujillo M.E."/>
            <person name="Kang H."/>
            <person name="Ahn T.Y."/>
        </authorList>
    </citation>
    <scope>NUCLEOTIDE SEQUENCE [LARGE SCALE GENOMIC DNA]</scope>
    <source>
        <strain evidence="12 13">EX-07</strain>
    </source>
</reference>
<evidence type="ECO:0000256" key="6">
    <source>
        <dbReference type="ARBA" id="ARBA00022917"/>
    </source>
</evidence>
<dbReference type="InterPro" id="IPR006195">
    <property type="entry name" value="aa-tRNA-synth_II"/>
</dbReference>
<evidence type="ECO:0000259" key="11">
    <source>
        <dbReference type="PROSITE" id="PS50862"/>
    </source>
</evidence>
<keyword evidence="6 9" id="KW-0648">Protein biosynthesis</keyword>
<dbReference type="EMBL" id="CP019728">
    <property type="protein sequence ID" value="AQS53159.1"/>
    <property type="molecule type" value="Genomic_DNA"/>
</dbReference>
<evidence type="ECO:0000256" key="10">
    <source>
        <dbReference type="PIRSR" id="PIRSR001549-1"/>
    </source>
</evidence>
<feature type="binding site" evidence="10">
    <location>
        <position position="113"/>
    </location>
    <ligand>
        <name>L-histidine</name>
        <dbReference type="ChEBI" id="CHEBI:57595"/>
    </ligand>
</feature>
<dbReference type="SUPFAM" id="SSF52954">
    <property type="entry name" value="Class II aaRS ABD-related"/>
    <property type="match status" value="1"/>
</dbReference>
<protein>
    <recommendedName>
        <fullName evidence="9">Histidine--tRNA ligase</fullName>
        <ecNumber evidence="9">6.1.1.21</ecNumber>
    </recommendedName>
    <alternativeName>
        <fullName evidence="9">Histidyl-tRNA synthetase</fullName>
        <shortName evidence="9">HisRS</shortName>
    </alternativeName>
</protein>
<comment type="catalytic activity">
    <reaction evidence="8 9">
        <text>tRNA(His) + L-histidine + ATP = L-histidyl-tRNA(His) + AMP + diphosphate + H(+)</text>
        <dbReference type="Rhea" id="RHEA:17313"/>
        <dbReference type="Rhea" id="RHEA-COMP:9665"/>
        <dbReference type="Rhea" id="RHEA-COMP:9689"/>
        <dbReference type="ChEBI" id="CHEBI:15378"/>
        <dbReference type="ChEBI" id="CHEBI:30616"/>
        <dbReference type="ChEBI" id="CHEBI:33019"/>
        <dbReference type="ChEBI" id="CHEBI:57595"/>
        <dbReference type="ChEBI" id="CHEBI:78442"/>
        <dbReference type="ChEBI" id="CHEBI:78527"/>
        <dbReference type="ChEBI" id="CHEBI:456215"/>
        <dbReference type="EC" id="6.1.1.21"/>
    </reaction>
</comment>
<dbReference type="GO" id="GO:0004821">
    <property type="term" value="F:histidine-tRNA ligase activity"/>
    <property type="evidence" value="ECO:0007669"/>
    <property type="project" value="UniProtKB-UniRule"/>
</dbReference>
<keyword evidence="5 9" id="KW-0067">ATP-binding</keyword>
<dbReference type="CDD" id="cd00859">
    <property type="entry name" value="HisRS_anticodon"/>
    <property type="match status" value="1"/>
</dbReference>
<feature type="binding site" evidence="10">
    <location>
        <position position="131"/>
    </location>
    <ligand>
        <name>L-histidine</name>
        <dbReference type="ChEBI" id="CHEBI:57595"/>
    </ligand>
</feature>
<proteinExistence type="inferred from homology"/>
<dbReference type="CDD" id="cd00773">
    <property type="entry name" value="HisRS-like_core"/>
    <property type="match status" value="1"/>
</dbReference>
<dbReference type="PANTHER" id="PTHR43707:SF1">
    <property type="entry name" value="HISTIDINE--TRNA LIGASE, MITOCHONDRIAL-RELATED"/>
    <property type="match status" value="1"/>
</dbReference>
<dbReference type="InterPro" id="IPR004516">
    <property type="entry name" value="HisRS/HisZ"/>
</dbReference>
<evidence type="ECO:0000256" key="2">
    <source>
        <dbReference type="ARBA" id="ARBA00022490"/>
    </source>
</evidence>
<dbReference type="InterPro" id="IPR033656">
    <property type="entry name" value="HisRS_anticodon"/>
</dbReference>
<evidence type="ECO:0000256" key="1">
    <source>
        <dbReference type="ARBA" id="ARBA00008226"/>
    </source>
</evidence>
<dbReference type="Gene3D" id="3.40.50.800">
    <property type="entry name" value="Anticodon-binding domain"/>
    <property type="match status" value="1"/>
</dbReference>
<dbReference type="Gene3D" id="3.30.930.10">
    <property type="entry name" value="Bira Bifunctional Protein, Domain 2"/>
    <property type="match status" value="1"/>
</dbReference>
<accession>A0A1S6INS2</accession>
<dbReference type="PIRSF" id="PIRSF001549">
    <property type="entry name" value="His-tRNA_synth"/>
    <property type="match status" value="1"/>
</dbReference>
<comment type="subcellular location">
    <subcellularLocation>
        <location evidence="9">Cytoplasm</location>
    </subcellularLocation>
</comment>
<dbReference type="EC" id="6.1.1.21" evidence="9"/>
<dbReference type="STRING" id="708126.BW727_100766"/>
<comment type="subunit">
    <text evidence="9">Homodimer.</text>
</comment>
<sequence length="439" mass="50228">MIQKPKGTADIYLENMDIWHYIEETARILMHDYRFTEIRTPMFESYDLFSRSVGDTSDIVSKEMYVFEDKGNRQMALKPEGTAPIVRAYVENKLFGPEFPKPLKLYYMSPMFRYERPQSGRSRQFHQLGVEVIGSTNPAVDVETMALAWDLLQEIGITDIKLVINSLGRKEERIKFREALIAFLEPHFDDLSEDSKIRLHQNPLRVLDSKDRKDQEIVKGAPSIFDFLSQESKKHFETVQTMLKELAIPFEIDSNMVRGLDYYQDTIFEIMTTSKVFGSETTICGGGRYDGLIQEIGGPDEPGFGFGLGLERLVLMIQKQEIEIPQVNELDVYIVGIGEDTNLETLKLVQAIRAAGYSADRDYMGRKIKAQFRTASRYDAKMVITIGDNELEAQSAKLKVMASGKEVTVPFTEIYNSFEQVFTKNTSDMTAIEEFFGKE</sequence>
<evidence type="ECO:0000313" key="13">
    <source>
        <dbReference type="Proteomes" id="UP000188993"/>
    </source>
</evidence>
<dbReference type="SUPFAM" id="SSF55681">
    <property type="entry name" value="Class II aaRS and biotin synthetases"/>
    <property type="match status" value="1"/>
</dbReference>
<keyword evidence="4 9" id="KW-0547">Nucleotide-binding</keyword>
<dbReference type="InterPro" id="IPR004154">
    <property type="entry name" value="Anticodon-bd"/>
</dbReference>
<evidence type="ECO:0000313" key="12">
    <source>
        <dbReference type="EMBL" id="AQS53159.1"/>
    </source>
</evidence>
<dbReference type="GO" id="GO:0140096">
    <property type="term" value="F:catalytic activity, acting on a protein"/>
    <property type="evidence" value="ECO:0007669"/>
    <property type="project" value="UniProtKB-ARBA"/>
</dbReference>
<dbReference type="GO" id="GO:0016740">
    <property type="term" value="F:transferase activity"/>
    <property type="evidence" value="ECO:0007669"/>
    <property type="project" value="UniProtKB-ARBA"/>
</dbReference>
<gene>
    <name evidence="9 12" type="primary">hisS</name>
    <name evidence="12" type="ORF">BW727_100766</name>
</gene>
<evidence type="ECO:0000256" key="9">
    <source>
        <dbReference type="HAMAP-Rule" id="MF_00127"/>
    </source>
</evidence>
<dbReference type="Proteomes" id="UP000188993">
    <property type="component" value="Chromosome"/>
</dbReference>
<keyword evidence="13" id="KW-1185">Reference proteome</keyword>
<dbReference type="InterPro" id="IPR036621">
    <property type="entry name" value="Anticodon-bd_dom_sf"/>
</dbReference>
<evidence type="ECO:0000256" key="8">
    <source>
        <dbReference type="ARBA" id="ARBA00047639"/>
    </source>
</evidence>
<dbReference type="GO" id="GO:0005737">
    <property type="term" value="C:cytoplasm"/>
    <property type="evidence" value="ECO:0007669"/>
    <property type="project" value="UniProtKB-SubCell"/>
</dbReference>
<organism evidence="12 13">
    <name type="scientific">Jeotgalibaca dankookensis</name>
    <dbReference type="NCBI Taxonomy" id="708126"/>
    <lineage>
        <taxon>Bacteria</taxon>
        <taxon>Bacillati</taxon>
        <taxon>Bacillota</taxon>
        <taxon>Bacilli</taxon>
        <taxon>Lactobacillales</taxon>
        <taxon>Carnobacteriaceae</taxon>
        <taxon>Jeotgalibaca</taxon>
    </lineage>
</organism>
<feature type="binding site" evidence="10">
    <location>
        <position position="127"/>
    </location>
    <ligand>
        <name>L-histidine</name>
        <dbReference type="ChEBI" id="CHEBI:57595"/>
    </ligand>
</feature>
<comment type="similarity">
    <text evidence="1 9">Belongs to the class-II aminoacyl-tRNA synthetase family.</text>
</comment>
<dbReference type="OrthoDB" id="9800814at2"/>
<dbReference type="AlphaFoldDB" id="A0A1S6INS2"/>
<dbReference type="KEGG" id="jda:BW727_100766"/>
<dbReference type="GO" id="GO:0005524">
    <property type="term" value="F:ATP binding"/>
    <property type="evidence" value="ECO:0007669"/>
    <property type="project" value="UniProtKB-UniRule"/>
</dbReference>